<accession>B5ID79</accession>
<dbReference type="OrthoDB" id="369695at2157"/>
<keyword evidence="2" id="KW-1185">Reference proteome</keyword>
<reference evidence="1" key="1">
    <citation type="submission" date="2010-02" db="EMBL/GenBank/DDBJ databases">
        <title>Complete sequence of Aciduliprofundum boonei T469.</title>
        <authorList>
            <consortium name="US DOE Joint Genome Institute"/>
            <person name="Lucas S."/>
            <person name="Copeland A."/>
            <person name="Lapidus A."/>
            <person name="Cheng J.-F."/>
            <person name="Bruce D."/>
            <person name="Goodwin L."/>
            <person name="Pitluck S."/>
            <person name="Saunders E."/>
            <person name="Detter J.C."/>
            <person name="Han C."/>
            <person name="Tapia R."/>
            <person name="Land M."/>
            <person name="Hauser L."/>
            <person name="Kyrpides N."/>
            <person name="Mikhailova N."/>
            <person name="Flores G."/>
            <person name="Reysenbach A.-L."/>
            <person name="Woyke T."/>
        </authorList>
    </citation>
    <scope>NUCLEOTIDE SEQUENCE</scope>
    <source>
        <strain evidence="1">T469</strain>
    </source>
</reference>
<dbReference type="eggNOG" id="arCOG03768">
    <property type="taxonomic scope" value="Archaea"/>
</dbReference>
<dbReference type="KEGG" id="abi:Aboo_0965"/>
<dbReference type="InterPro" id="IPR009321">
    <property type="entry name" value="DUF973"/>
</dbReference>
<dbReference type="STRING" id="439481.Aboo_0965"/>
<protein>
    <submittedName>
        <fullName evidence="1">Uncharacterized protein</fullName>
    </submittedName>
</protein>
<proteinExistence type="predicted"/>
<evidence type="ECO:0000313" key="2">
    <source>
        <dbReference type="Proteomes" id="UP000001400"/>
    </source>
</evidence>
<sequence length="208" mass="23093">MSLDDDKEAFRNFSKAFLINFIFGLINVIFIVIMVAWAISATVMPMGGGEVEPTGPIYAFFIPSVILSLIGNIIFVYYLWHGFKIMETVMPNVSIGKIGALLLLFSSFSLPIIFPIFWGAPSPNFQSPVAYFGLFSIFGVVGLIGIILLVIAIYRIGEKYDNTTIKVGAIIYIFLSFIAAIVLYFGFKELENRKSGKNSVILPPQPPW</sequence>
<dbReference type="HOGENOM" id="CLU_1318466_0_0_2"/>
<dbReference type="Proteomes" id="UP000001400">
    <property type="component" value="Chromosome"/>
</dbReference>
<dbReference type="GeneID" id="8827919"/>
<dbReference type="AlphaFoldDB" id="B5ID79"/>
<name>B5ID79_ACIB4</name>
<organism evidence="1 2">
    <name type="scientific">Aciduliprofundum boonei (strain DSM 19572 / T469)</name>
    <dbReference type="NCBI Taxonomy" id="439481"/>
    <lineage>
        <taxon>Archaea</taxon>
        <taxon>Methanobacteriati</taxon>
        <taxon>Thermoplasmatota</taxon>
        <taxon>DHVE2 group</taxon>
        <taxon>Candidatus Aciduliprofundum</taxon>
    </lineage>
</organism>
<evidence type="ECO:0000313" key="1">
    <source>
        <dbReference type="EMBL" id="ADD08774.1"/>
    </source>
</evidence>
<dbReference type="Pfam" id="PF06157">
    <property type="entry name" value="DUF973"/>
    <property type="match status" value="1"/>
</dbReference>
<gene>
    <name evidence="1" type="ordered locus">Aboo_0965</name>
</gene>
<dbReference type="EMBL" id="CP001941">
    <property type="protein sequence ID" value="ADD08774.1"/>
    <property type="molecule type" value="Genomic_DNA"/>
</dbReference>
<dbReference type="RefSeq" id="WP_008084287.1">
    <property type="nucleotide sequence ID" value="NC_013926.1"/>
</dbReference>